<organism evidence="1 2">
    <name type="scientific">Ciceribacter selenitireducens ATCC BAA-1503</name>
    <dbReference type="NCBI Taxonomy" id="1336235"/>
    <lineage>
        <taxon>Bacteria</taxon>
        <taxon>Pseudomonadati</taxon>
        <taxon>Pseudomonadota</taxon>
        <taxon>Alphaproteobacteria</taxon>
        <taxon>Hyphomicrobiales</taxon>
        <taxon>Rhizobiaceae</taxon>
        <taxon>Ciceribacter</taxon>
    </lineage>
</organism>
<accession>A0A376AFW4</accession>
<dbReference type="RefSeq" id="WP_181903950.1">
    <property type="nucleotide sequence ID" value="NZ_UEYP01000002.1"/>
</dbReference>
<dbReference type="EMBL" id="UEYP01000002">
    <property type="protein sequence ID" value="SSC66695.1"/>
    <property type="molecule type" value="Genomic_DNA"/>
</dbReference>
<keyword evidence="2" id="KW-1185">Reference proteome</keyword>
<evidence type="ECO:0000313" key="2">
    <source>
        <dbReference type="Proteomes" id="UP000254764"/>
    </source>
</evidence>
<dbReference type="STRING" id="1336235.GCA_000518785_00268"/>
<proteinExistence type="predicted"/>
<evidence type="ECO:0000313" key="1">
    <source>
        <dbReference type="EMBL" id="SSC66695.1"/>
    </source>
</evidence>
<protein>
    <submittedName>
        <fullName evidence="1">Uncharacterized protein</fullName>
    </submittedName>
</protein>
<gene>
    <name evidence="1" type="ORF">RHIZ70_2403</name>
</gene>
<reference evidence="2" key="1">
    <citation type="submission" date="2018-07" db="EMBL/GenBank/DDBJ databases">
        <authorList>
            <person name="Peiro R."/>
            <person name="Begona"/>
            <person name="Cbmso G."/>
            <person name="Lopez M."/>
            <person name="Gonzalez S."/>
        </authorList>
    </citation>
    <scope>NUCLEOTIDE SEQUENCE [LARGE SCALE GENOMIC DNA]</scope>
</reference>
<dbReference type="Proteomes" id="UP000254764">
    <property type="component" value="Unassembled WGS sequence"/>
</dbReference>
<dbReference type="AlphaFoldDB" id="A0A376AFW4"/>
<name>A0A376AFW4_9HYPH</name>
<sequence length="57" mass="6241">MLALLALFAALAALFTEFGLLLLRAYLETGGNAFGLVVREDERQMNGTLRRVSARSL</sequence>